<dbReference type="RefSeq" id="NP_001279472.1">
    <property type="nucleotide sequence ID" value="NM_001292543.1"/>
</dbReference>
<sequence length="460" mass="51334">MAARGRRSISVSKSATNLLSGKHLRFESDQNSASGDSTLFSQQKLTQSTGKLVRRNSFGLKAFTEDGKDPSTLLKSFKSTPDLSQSTHSSIAPVTSLGASGRGPHPARSPAKPRVCQRGLFQRLVQRDGTNSTNSSRTKSSAEDSEGSRLASSLEETITKLKSKGPREVPSRFMESATTEKKMHSKASVTSSGFGLKKLNKARKTLKLHSTGLEESMLPPNWDLSFVQSESTEIRNPENTMSILETSLCPMSEADAIEQLEFDAILYMYMAVMREENLVKYQDKAERNLLLIEEENELLRREVFHPKQDQLLQEKERQLCELMDQQMEILREVVRQVQLFGGQYKALGQALDVTRHSLQTKNILIPGGTREYLEQLKSFLKVTKGILDGFGLGTSTENHEALAGIKDLRELATKTEVKIKSYLTEVEAMASWVSRESALLHQEVDEQDLGMEALAGWIFK</sequence>
<evidence type="ECO:0000313" key="2">
    <source>
        <dbReference type="EMBL" id="AFK11181.1"/>
    </source>
</evidence>
<accession>K4G0F6</accession>
<feature type="compositionally biased region" description="Polar residues" evidence="1">
    <location>
        <begin position="29"/>
        <end position="50"/>
    </location>
</feature>
<reference evidence="2" key="1">
    <citation type="journal article" date="2012" name="PLoS ONE">
        <title>Sequencing and Analysis of Full-Length cDNAs, 5'-ESTs and 3'-ESTs from a Cartilaginous Fish, the Elephant Shark (Callorhinchus milii).</title>
        <authorList>
            <person name="Tan Y.Y."/>
            <person name="Kodzius R."/>
            <person name="Tay B.H."/>
            <person name="Tay A."/>
            <person name="Brenner S."/>
            <person name="Venkatesh B."/>
        </authorList>
    </citation>
    <scope>NUCLEOTIDE SEQUENCE</scope>
    <source>
        <tissue evidence="2">Kidney</tissue>
    </source>
</reference>
<dbReference type="CTD" id="93323"/>
<dbReference type="AlphaFoldDB" id="K4G0F6"/>
<evidence type="ECO:0000256" key="1">
    <source>
        <dbReference type="SAM" id="MobiDB-lite"/>
    </source>
</evidence>
<feature type="compositionally biased region" description="Polar residues" evidence="1">
    <location>
        <begin position="73"/>
        <end position="93"/>
    </location>
</feature>
<feature type="compositionally biased region" description="Low complexity" evidence="1">
    <location>
        <begin position="130"/>
        <end position="139"/>
    </location>
</feature>
<dbReference type="GeneID" id="103181948"/>
<dbReference type="KEGG" id="cmk:103181948"/>
<name>K4G0F6_CALMI</name>
<feature type="region of interest" description="Disordered" evidence="1">
    <location>
        <begin position="28"/>
        <end position="152"/>
    </location>
</feature>
<protein>
    <submittedName>
        <fullName evidence="2">HAUS augmin-like complex subunit 8-like protein</fullName>
    </submittedName>
</protein>
<proteinExistence type="evidence at transcript level"/>
<organism evidence="2">
    <name type="scientific">Callorhinchus milii</name>
    <name type="common">Ghost shark</name>
    <dbReference type="NCBI Taxonomy" id="7868"/>
    <lineage>
        <taxon>Eukaryota</taxon>
        <taxon>Metazoa</taxon>
        <taxon>Chordata</taxon>
        <taxon>Craniata</taxon>
        <taxon>Vertebrata</taxon>
        <taxon>Chondrichthyes</taxon>
        <taxon>Holocephali</taxon>
        <taxon>Chimaeriformes</taxon>
        <taxon>Callorhinchidae</taxon>
        <taxon>Callorhinchus</taxon>
    </lineage>
</organism>
<dbReference type="OrthoDB" id="10050218at2759"/>
<dbReference type="EMBL" id="JX052953">
    <property type="protein sequence ID" value="AFK11181.1"/>
    <property type="molecule type" value="mRNA"/>
</dbReference>